<dbReference type="GO" id="GO:0016746">
    <property type="term" value="F:acyltransferase activity"/>
    <property type="evidence" value="ECO:0007669"/>
    <property type="project" value="UniProtKB-KW"/>
</dbReference>
<evidence type="ECO:0000313" key="4">
    <source>
        <dbReference type="Proteomes" id="UP001560045"/>
    </source>
</evidence>
<name>A0ABV3XMT2_9ACTN</name>
<evidence type="ECO:0000313" key="3">
    <source>
        <dbReference type="EMBL" id="MEX5721632.1"/>
    </source>
</evidence>
<dbReference type="EC" id="2.3.-.-" evidence="3"/>
<organism evidence="3 4">
    <name type="scientific">Geodermatophilus maliterrae</name>
    <dbReference type="NCBI Taxonomy" id="3162531"/>
    <lineage>
        <taxon>Bacteria</taxon>
        <taxon>Bacillati</taxon>
        <taxon>Actinomycetota</taxon>
        <taxon>Actinomycetes</taxon>
        <taxon>Geodermatophilales</taxon>
        <taxon>Geodermatophilaceae</taxon>
        <taxon>Geodermatophilus</taxon>
    </lineage>
</organism>
<protein>
    <submittedName>
        <fullName evidence="3">GNAT family N-acetyltransferase</fullName>
        <ecNumber evidence="3">2.3.-.-</ecNumber>
    </submittedName>
</protein>
<feature type="compositionally biased region" description="Basic and acidic residues" evidence="1">
    <location>
        <begin position="1"/>
        <end position="21"/>
    </location>
</feature>
<evidence type="ECO:0000259" key="2">
    <source>
        <dbReference type="PROSITE" id="PS51186"/>
    </source>
</evidence>
<dbReference type="SUPFAM" id="SSF55729">
    <property type="entry name" value="Acyl-CoA N-acyltransferases (Nat)"/>
    <property type="match status" value="1"/>
</dbReference>
<proteinExistence type="predicted"/>
<comment type="caution">
    <text evidence="3">The sequence shown here is derived from an EMBL/GenBank/DDBJ whole genome shotgun (WGS) entry which is preliminary data.</text>
</comment>
<dbReference type="Gene3D" id="3.40.630.30">
    <property type="match status" value="1"/>
</dbReference>
<dbReference type="RefSeq" id="WP_369210431.1">
    <property type="nucleotide sequence ID" value="NZ_JBFNXQ010000147.1"/>
</dbReference>
<sequence>MTAPRPRPEARREPASDERDGVLSLTGVDLTTEVVRTPRLVLRPFRADDVPAVHRASQDPETQRWVTGVPVPYGLEDARAFVEGVGMTHRVEGRGLPVAVEADGELVGTAGISLGPGRLGPEIGYTIAPWARGRRYAAEVTDGLATWAFAHGAPRVHLFVDVDNAVSQAVARRAGFTREGVVRACLARRDGSRADAVLFGRLPGDRAGGTGG</sequence>
<dbReference type="CDD" id="cd04301">
    <property type="entry name" value="NAT_SF"/>
    <property type="match status" value="1"/>
</dbReference>
<feature type="domain" description="N-acetyltransferase" evidence="2">
    <location>
        <begin position="40"/>
        <end position="204"/>
    </location>
</feature>
<keyword evidence="3" id="KW-0808">Transferase</keyword>
<reference evidence="3 4" key="1">
    <citation type="submission" date="2024-06" db="EMBL/GenBank/DDBJ databases">
        <title>Draft genome sequence of Geodermatophilus badlandi, a novel member of the Geodermatophilaceae isolated from badland sedimentary rocks in the Red desert, Wyoming, USA.</title>
        <authorList>
            <person name="Ben Tekaya S."/>
            <person name="Nouioui I."/>
            <person name="Flores G.M."/>
            <person name="Shaal M.N."/>
            <person name="Bredoire F."/>
            <person name="Basile F."/>
            <person name="Van Diepen L."/>
            <person name="Ward N.L."/>
        </authorList>
    </citation>
    <scope>NUCLEOTIDE SEQUENCE [LARGE SCALE GENOMIC DNA]</scope>
    <source>
        <strain evidence="3 4">WL48A</strain>
    </source>
</reference>
<dbReference type="PROSITE" id="PS51186">
    <property type="entry name" value="GNAT"/>
    <property type="match status" value="1"/>
</dbReference>
<keyword evidence="4" id="KW-1185">Reference proteome</keyword>
<dbReference type="Pfam" id="PF13302">
    <property type="entry name" value="Acetyltransf_3"/>
    <property type="match status" value="1"/>
</dbReference>
<dbReference type="Proteomes" id="UP001560045">
    <property type="component" value="Unassembled WGS sequence"/>
</dbReference>
<dbReference type="EMBL" id="JBFNXQ010000147">
    <property type="protein sequence ID" value="MEX5721632.1"/>
    <property type="molecule type" value="Genomic_DNA"/>
</dbReference>
<dbReference type="InterPro" id="IPR016181">
    <property type="entry name" value="Acyl_CoA_acyltransferase"/>
</dbReference>
<accession>A0ABV3XMT2</accession>
<keyword evidence="3" id="KW-0012">Acyltransferase</keyword>
<feature type="region of interest" description="Disordered" evidence="1">
    <location>
        <begin position="1"/>
        <end position="23"/>
    </location>
</feature>
<dbReference type="PANTHER" id="PTHR43441">
    <property type="entry name" value="RIBOSOMAL-PROTEIN-SERINE ACETYLTRANSFERASE"/>
    <property type="match status" value="1"/>
</dbReference>
<dbReference type="InterPro" id="IPR000182">
    <property type="entry name" value="GNAT_dom"/>
</dbReference>
<gene>
    <name evidence="3" type="ORF">ABQ292_25090</name>
</gene>
<dbReference type="InterPro" id="IPR051908">
    <property type="entry name" value="Ribosomal_N-acetyltransferase"/>
</dbReference>
<dbReference type="PANTHER" id="PTHR43441:SF10">
    <property type="entry name" value="ACETYLTRANSFERASE"/>
    <property type="match status" value="1"/>
</dbReference>
<evidence type="ECO:0000256" key="1">
    <source>
        <dbReference type="SAM" id="MobiDB-lite"/>
    </source>
</evidence>